<reference evidence="2" key="1">
    <citation type="submission" date="2021-04" db="EMBL/GenBank/DDBJ databases">
        <title>Luteolibacter sp. 32A isolated from the skin of an Anderson's salamander (Ambystoma andersonii).</title>
        <authorList>
            <person name="Spergser J."/>
            <person name="Busse H.-J."/>
        </authorList>
    </citation>
    <scope>NUCLEOTIDE SEQUENCE</scope>
    <source>
        <strain evidence="2">32A</strain>
    </source>
</reference>
<sequence>MSSSLTPSLIAAALSVLPSAGVAGISTTLLPQVPDERGFAGAFTGVQDHILLAGGGANFPDGRMPWDGGTKVWHDKLFSLDLSKPDATWQEIGKLPAANGYGVSLTVPEGVLLIGGGDAARNFREVHLLTLEDTTPRFRALPLLPEPLAQMCGAMIGRKVHLCGGIVKPDSTTASSKHWVLDLDAMENGWKEEAGLPAPSRILATAAAVDESFFVMGGCSLAPDDQGKPKRTYLQDAWMFKDGRWTQLADMPRPAVGAATPAPVVNHSLLLVSGDDGTQVGIAKPEEHKGFARDVHRYDLVSGTWSKDGMLTLPPPVTLAVAPWKDGTIFFNGEVRPGVRTNQVFILHPDR</sequence>
<name>A0A975PEW8_9BACT</name>
<feature type="signal peptide" evidence="1">
    <location>
        <begin position="1"/>
        <end position="23"/>
    </location>
</feature>
<dbReference type="InterPro" id="IPR015915">
    <property type="entry name" value="Kelch-typ_b-propeller"/>
</dbReference>
<dbReference type="EMBL" id="CP073100">
    <property type="protein sequence ID" value="QUE51580.1"/>
    <property type="molecule type" value="Genomic_DNA"/>
</dbReference>
<accession>A0A975PEW8</accession>
<dbReference type="SUPFAM" id="SSF117281">
    <property type="entry name" value="Kelch motif"/>
    <property type="match status" value="2"/>
</dbReference>
<dbReference type="InterPro" id="IPR056734">
    <property type="entry name" value="NANM"/>
</dbReference>
<gene>
    <name evidence="2" type="ORF">KBB96_01495</name>
</gene>
<organism evidence="2 3">
    <name type="scientific">Luteolibacter ambystomatis</name>
    <dbReference type="NCBI Taxonomy" id="2824561"/>
    <lineage>
        <taxon>Bacteria</taxon>
        <taxon>Pseudomonadati</taxon>
        <taxon>Verrucomicrobiota</taxon>
        <taxon>Verrucomicrobiia</taxon>
        <taxon>Verrucomicrobiales</taxon>
        <taxon>Verrucomicrobiaceae</taxon>
        <taxon>Luteolibacter</taxon>
    </lineage>
</organism>
<keyword evidence="1" id="KW-0732">Signal</keyword>
<feature type="chain" id="PRO_5036732196" evidence="1">
    <location>
        <begin position="24"/>
        <end position="351"/>
    </location>
</feature>
<protein>
    <submittedName>
        <fullName evidence="2">Galactose oxidase</fullName>
    </submittedName>
</protein>
<dbReference type="PANTHER" id="PTHR45632">
    <property type="entry name" value="LD33804P"/>
    <property type="match status" value="1"/>
</dbReference>
<proteinExistence type="predicted"/>
<dbReference type="Pfam" id="PF24996">
    <property type="entry name" value="NANM"/>
    <property type="match status" value="1"/>
</dbReference>
<dbReference type="RefSeq" id="WP_211631719.1">
    <property type="nucleotide sequence ID" value="NZ_CP073100.1"/>
</dbReference>
<dbReference type="KEGG" id="lamb:KBB96_01495"/>
<keyword evidence="3" id="KW-1185">Reference proteome</keyword>
<dbReference type="Proteomes" id="UP000676169">
    <property type="component" value="Chromosome"/>
</dbReference>
<evidence type="ECO:0000313" key="2">
    <source>
        <dbReference type="EMBL" id="QUE51580.1"/>
    </source>
</evidence>
<dbReference type="AlphaFoldDB" id="A0A975PEW8"/>
<evidence type="ECO:0000313" key="3">
    <source>
        <dbReference type="Proteomes" id="UP000676169"/>
    </source>
</evidence>
<dbReference type="Gene3D" id="2.120.10.80">
    <property type="entry name" value="Kelch-type beta propeller"/>
    <property type="match status" value="1"/>
</dbReference>
<evidence type="ECO:0000256" key="1">
    <source>
        <dbReference type="SAM" id="SignalP"/>
    </source>
</evidence>